<dbReference type="Proteomes" id="UP001201449">
    <property type="component" value="Unassembled WGS sequence"/>
</dbReference>
<accession>A0ABS9BZ27</accession>
<evidence type="ECO:0000313" key="3">
    <source>
        <dbReference type="Proteomes" id="UP001201449"/>
    </source>
</evidence>
<comment type="caution">
    <text evidence="2">The sequence shown here is derived from an EMBL/GenBank/DDBJ whole genome shotgun (WGS) entry which is preliminary data.</text>
</comment>
<proteinExistence type="predicted"/>
<keyword evidence="1" id="KW-1133">Transmembrane helix</keyword>
<evidence type="ECO:0008006" key="4">
    <source>
        <dbReference type="Google" id="ProtNLM"/>
    </source>
</evidence>
<keyword evidence="3" id="KW-1185">Reference proteome</keyword>
<keyword evidence="1" id="KW-0472">Membrane</keyword>
<evidence type="ECO:0000313" key="2">
    <source>
        <dbReference type="EMBL" id="MCF1752585.1"/>
    </source>
</evidence>
<gene>
    <name evidence="2" type="ORF">L0U89_16110</name>
</gene>
<sequence>MGRFVLVFALTAVLVVVFGKWFPFWILMVLVALTCFLTGIGPTKGFFSAGFGFGLAWLVLSIWISIDSESELPKKVAELMGLKNDNLLWFGTGILGFLIGGFAGLTGSMFKKIFERRDTNIYKTRP</sequence>
<dbReference type="RefSeq" id="WP_234862453.1">
    <property type="nucleotide sequence ID" value="NZ_JAKEVZ010000013.1"/>
</dbReference>
<keyword evidence="1" id="KW-0812">Transmembrane</keyword>
<reference evidence="2 3" key="1">
    <citation type="submission" date="2022-01" db="EMBL/GenBank/DDBJ databases">
        <title>Mariniradius saccharolyticus sp. nov., isolated from sediment of a river.</title>
        <authorList>
            <person name="Liu H."/>
        </authorList>
    </citation>
    <scope>NUCLEOTIDE SEQUENCE [LARGE SCALE GENOMIC DNA]</scope>
    <source>
        <strain evidence="2 3">RY-2</strain>
    </source>
</reference>
<evidence type="ECO:0000256" key="1">
    <source>
        <dbReference type="SAM" id="Phobius"/>
    </source>
</evidence>
<feature type="transmembrane region" description="Helical" evidence="1">
    <location>
        <begin position="45"/>
        <end position="66"/>
    </location>
</feature>
<organism evidence="2 3">
    <name type="scientific">Mariniradius sediminis</name>
    <dbReference type="NCBI Taxonomy" id="2909237"/>
    <lineage>
        <taxon>Bacteria</taxon>
        <taxon>Pseudomonadati</taxon>
        <taxon>Bacteroidota</taxon>
        <taxon>Cytophagia</taxon>
        <taxon>Cytophagales</taxon>
        <taxon>Cyclobacteriaceae</taxon>
        <taxon>Mariniradius</taxon>
    </lineage>
</organism>
<name>A0ABS9BZ27_9BACT</name>
<protein>
    <recommendedName>
        <fullName evidence="4">Transmembrane family 220, helix</fullName>
    </recommendedName>
</protein>
<feature type="transmembrane region" description="Helical" evidence="1">
    <location>
        <begin position="86"/>
        <end position="107"/>
    </location>
</feature>
<feature type="transmembrane region" description="Helical" evidence="1">
    <location>
        <begin position="6"/>
        <end position="33"/>
    </location>
</feature>
<dbReference type="EMBL" id="JAKEVZ010000013">
    <property type="protein sequence ID" value="MCF1752585.1"/>
    <property type="molecule type" value="Genomic_DNA"/>
</dbReference>